<evidence type="ECO:0000256" key="1">
    <source>
        <dbReference type="PIRSR" id="PIRSR605502-1"/>
    </source>
</evidence>
<dbReference type="InterPro" id="IPR050792">
    <property type="entry name" value="ADP-ribosylglycohydrolase"/>
</dbReference>
<feature type="binding site" evidence="1">
    <location>
        <position position="211"/>
    </location>
    <ligand>
        <name>Mg(2+)</name>
        <dbReference type="ChEBI" id="CHEBI:18420"/>
        <label>1</label>
    </ligand>
</feature>
<comment type="caution">
    <text evidence="2">The sequence shown here is derived from an EMBL/GenBank/DDBJ whole genome shotgun (WGS) entry which is preliminary data.</text>
</comment>
<name>A0A225DDK9_9BACT</name>
<dbReference type="PANTHER" id="PTHR16222">
    <property type="entry name" value="ADP-RIBOSYLGLYCOHYDROLASE"/>
    <property type="match status" value="1"/>
</dbReference>
<reference evidence="3" key="1">
    <citation type="submission" date="2017-06" db="EMBL/GenBank/DDBJ databases">
        <title>Genome analysis of Fimbriiglobus ruber SP5, the first member of the order Planctomycetales with confirmed chitinolytic capability.</title>
        <authorList>
            <person name="Ravin N.V."/>
            <person name="Rakitin A.L."/>
            <person name="Ivanova A.A."/>
            <person name="Beletsky A.V."/>
            <person name="Kulichevskaya I.S."/>
            <person name="Mardanov A.V."/>
            <person name="Dedysh S.N."/>
        </authorList>
    </citation>
    <scope>NUCLEOTIDE SEQUENCE [LARGE SCALE GENOMIC DNA]</scope>
    <source>
        <strain evidence="3">SP5</strain>
    </source>
</reference>
<comment type="cofactor">
    <cofactor evidence="1">
        <name>Mg(2+)</name>
        <dbReference type="ChEBI" id="CHEBI:18420"/>
    </cofactor>
    <text evidence="1">Binds 2 magnesium ions per subunit.</text>
</comment>
<dbReference type="PANTHER" id="PTHR16222:SF12">
    <property type="entry name" value="ADP-RIBOSYLGLYCOHYDROLASE-RELATED"/>
    <property type="match status" value="1"/>
</dbReference>
<dbReference type="Gene3D" id="1.10.4080.10">
    <property type="entry name" value="ADP-ribosylation/Crystallin J1"/>
    <property type="match status" value="1"/>
</dbReference>
<dbReference type="OrthoDB" id="9798107at2"/>
<feature type="binding site" evidence="1">
    <location>
        <position position="210"/>
    </location>
    <ligand>
        <name>Mg(2+)</name>
        <dbReference type="ChEBI" id="CHEBI:18420"/>
        <label>1</label>
    </ligand>
</feature>
<evidence type="ECO:0000313" key="3">
    <source>
        <dbReference type="Proteomes" id="UP000214646"/>
    </source>
</evidence>
<feature type="binding site" evidence="1">
    <location>
        <position position="36"/>
    </location>
    <ligand>
        <name>Mg(2+)</name>
        <dbReference type="ChEBI" id="CHEBI:18420"/>
        <label>1</label>
    </ligand>
</feature>
<dbReference type="Proteomes" id="UP000214646">
    <property type="component" value="Unassembled WGS sequence"/>
</dbReference>
<accession>A0A225DDK9</accession>
<proteinExistence type="predicted"/>
<keyword evidence="1" id="KW-0479">Metal-binding</keyword>
<feature type="binding site" evidence="1">
    <location>
        <position position="34"/>
    </location>
    <ligand>
        <name>Mg(2+)</name>
        <dbReference type="ChEBI" id="CHEBI:18420"/>
        <label>1</label>
    </ligand>
</feature>
<dbReference type="GO" id="GO:0016787">
    <property type="term" value="F:hydrolase activity"/>
    <property type="evidence" value="ECO:0007669"/>
    <property type="project" value="UniProtKB-KW"/>
</dbReference>
<keyword evidence="2" id="KW-0378">Hydrolase</keyword>
<gene>
    <name evidence="2" type="ORF">FRUB_09171</name>
</gene>
<dbReference type="GO" id="GO:0046872">
    <property type="term" value="F:metal ion binding"/>
    <property type="evidence" value="ECO:0007669"/>
    <property type="project" value="UniProtKB-KW"/>
</dbReference>
<evidence type="ECO:0000313" key="2">
    <source>
        <dbReference type="EMBL" id="OWK36608.1"/>
    </source>
</evidence>
<dbReference type="RefSeq" id="WP_088259591.1">
    <property type="nucleotide sequence ID" value="NZ_NIDE01000017.1"/>
</dbReference>
<dbReference type="InterPro" id="IPR005502">
    <property type="entry name" value="Ribosyl_crysJ1"/>
</dbReference>
<dbReference type="AlphaFoldDB" id="A0A225DDK9"/>
<keyword evidence="1" id="KW-0460">Magnesium</keyword>
<dbReference type="Pfam" id="PF03747">
    <property type="entry name" value="ADP_ribosyl_GH"/>
    <property type="match status" value="1"/>
</dbReference>
<dbReference type="EMBL" id="NIDE01000017">
    <property type="protein sequence ID" value="OWK36608.1"/>
    <property type="molecule type" value="Genomic_DNA"/>
</dbReference>
<organism evidence="2 3">
    <name type="scientific">Fimbriiglobus ruber</name>
    <dbReference type="NCBI Taxonomy" id="1908690"/>
    <lineage>
        <taxon>Bacteria</taxon>
        <taxon>Pseudomonadati</taxon>
        <taxon>Planctomycetota</taxon>
        <taxon>Planctomycetia</taxon>
        <taxon>Gemmatales</taxon>
        <taxon>Gemmataceae</taxon>
        <taxon>Fimbriiglobus</taxon>
    </lineage>
</organism>
<feature type="binding site" evidence="1">
    <location>
        <position position="208"/>
    </location>
    <ligand>
        <name>Mg(2+)</name>
        <dbReference type="ChEBI" id="CHEBI:18420"/>
        <label>1</label>
    </ligand>
</feature>
<dbReference type="SUPFAM" id="SSF101478">
    <property type="entry name" value="ADP-ribosylglycohydrolase"/>
    <property type="match status" value="1"/>
</dbReference>
<sequence length="261" mass="28315">MLGAIVGDVIGSVHERAGTKTKTFPLFTPESRFTDDTVLTLAVADTLLHGRDYVDSFHEYFAAYPDAGYGGTFYMWALSRRRESYQSYGNGSAMRVSPVAYVGTTLEEVLAGAEKSAAVTHDHVEGIRGAQATAAAIFLARTGGTKEQIRRYIETQFDYFLDETLDELRPTYPFDASCQRSVPQSIIAFLESTDYEDAVRNAISLGGDADTMACIAGAIAEPFYGGVPDAIAGPALATLDDRLRGVVATFRERFGSGNRRS</sequence>
<dbReference type="InterPro" id="IPR036705">
    <property type="entry name" value="Ribosyl_crysJ1_sf"/>
</dbReference>
<protein>
    <submittedName>
        <fullName evidence="2">Putative hydrolase</fullName>
    </submittedName>
</protein>
<keyword evidence="3" id="KW-1185">Reference proteome</keyword>
<feature type="binding site" evidence="1">
    <location>
        <position position="35"/>
    </location>
    <ligand>
        <name>Mg(2+)</name>
        <dbReference type="ChEBI" id="CHEBI:18420"/>
        <label>1</label>
    </ligand>
</feature>